<protein>
    <submittedName>
        <fullName evidence="8">Sodium-dependent phosphate transport protein 2B</fullName>
    </submittedName>
</protein>
<dbReference type="PANTHER" id="PTHR10010">
    <property type="entry name" value="SOLUTE CARRIER FAMILY 34 SODIUM PHOSPHATE , MEMBER 2-RELATED"/>
    <property type="match status" value="1"/>
</dbReference>
<evidence type="ECO:0000256" key="6">
    <source>
        <dbReference type="ARBA" id="ARBA00023136"/>
    </source>
</evidence>
<feature type="transmembrane region" description="Helical" evidence="7">
    <location>
        <begin position="292"/>
        <end position="315"/>
    </location>
</feature>
<feature type="transmembrane region" description="Helical" evidence="7">
    <location>
        <begin position="134"/>
        <end position="155"/>
    </location>
</feature>
<dbReference type="EMBL" id="NEDP02005575">
    <property type="protein sequence ID" value="OWF37944.1"/>
    <property type="molecule type" value="Genomic_DNA"/>
</dbReference>
<dbReference type="GO" id="GO:0031982">
    <property type="term" value="C:vesicle"/>
    <property type="evidence" value="ECO:0007669"/>
    <property type="project" value="TreeGrafter"/>
</dbReference>
<keyword evidence="5 7" id="KW-1133">Transmembrane helix</keyword>
<dbReference type="GO" id="GO:0016324">
    <property type="term" value="C:apical plasma membrane"/>
    <property type="evidence" value="ECO:0007669"/>
    <property type="project" value="UniProtKB-SubCell"/>
</dbReference>
<dbReference type="STRING" id="6573.A0A210PNB2"/>
<keyword evidence="4 7" id="KW-0812">Transmembrane</keyword>
<organism evidence="8 9">
    <name type="scientific">Mizuhopecten yessoensis</name>
    <name type="common">Japanese scallop</name>
    <name type="synonym">Patinopecten yessoensis</name>
    <dbReference type="NCBI Taxonomy" id="6573"/>
    <lineage>
        <taxon>Eukaryota</taxon>
        <taxon>Metazoa</taxon>
        <taxon>Spiralia</taxon>
        <taxon>Lophotrochozoa</taxon>
        <taxon>Mollusca</taxon>
        <taxon>Bivalvia</taxon>
        <taxon>Autobranchia</taxon>
        <taxon>Pteriomorphia</taxon>
        <taxon>Pectinida</taxon>
        <taxon>Pectinoidea</taxon>
        <taxon>Pectinidae</taxon>
        <taxon>Mizuhopecten</taxon>
    </lineage>
</organism>
<feature type="transmembrane region" description="Helical" evidence="7">
    <location>
        <begin position="251"/>
        <end position="272"/>
    </location>
</feature>
<dbReference type="GO" id="GO:0005903">
    <property type="term" value="C:brush border"/>
    <property type="evidence" value="ECO:0007669"/>
    <property type="project" value="TreeGrafter"/>
</dbReference>
<feature type="transmembrane region" description="Helical" evidence="7">
    <location>
        <begin position="321"/>
        <end position="342"/>
    </location>
</feature>
<evidence type="ECO:0000256" key="2">
    <source>
        <dbReference type="ARBA" id="ARBA00005808"/>
    </source>
</evidence>
<evidence type="ECO:0000256" key="3">
    <source>
        <dbReference type="ARBA" id="ARBA00022475"/>
    </source>
</evidence>
<dbReference type="PANTHER" id="PTHR10010:SF46">
    <property type="entry name" value="SODIUM-DEPENDENT PHOSPHATE TRANSPORT PROTEIN 2B"/>
    <property type="match status" value="1"/>
</dbReference>
<name>A0A210PNB2_MIZYE</name>
<dbReference type="Proteomes" id="UP000242188">
    <property type="component" value="Unassembled WGS sequence"/>
</dbReference>
<gene>
    <name evidence="8" type="ORF">KP79_PYT14264</name>
</gene>
<dbReference type="OrthoDB" id="76259at2759"/>
<keyword evidence="6 7" id="KW-0472">Membrane</keyword>
<comment type="subcellular location">
    <subcellularLocation>
        <location evidence="1">Apical cell membrane</location>
        <topology evidence="1">Multi-pass membrane protein</topology>
    </subcellularLocation>
</comment>
<dbReference type="AlphaFoldDB" id="A0A210PNB2"/>
<dbReference type="GO" id="GO:0044341">
    <property type="term" value="P:sodium-dependent phosphate transport"/>
    <property type="evidence" value="ECO:0007669"/>
    <property type="project" value="InterPro"/>
</dbReference>
<reference evidence="8 9" key="1">
    <citation type="journal article" date="2017" name="Nat. Ecol. Evol.">
        <title>Scallop genome provides insights into evolution of bilaterian karyotype and development.</title>
        <authorList>
            <person name="Wang S."/>
            <person name="Zhang J."/>
            <person name="Jiao W."/>
            <person name="Li J."/>
            <person name="Xun X."/>
            <person name="Sun Y."/>
            <person name="Guo X."/>
            <person name="Huan P."/>
            <person name="Dong B."/>
            <person name="Zhang L."/>
            <person name="Hu X."/>
            <person name="Sun X."/>
            <person name="Wang J."/>
            <person name="Zhao C."/>
            <person name="Wang Y."/>
            <person name="Wang D."/>
            <person name="Huang X."/>
            <person name="Wang R."/>
            <person name="Lv J."/>
            <person name="Li Y."/>
            <person name="Zhang Z."/>
            <person name="Liu B."/>
            <person name="Lu W."/>
            <person name="Hui Y."/>
            <person name="Liang J."/>
            <person name="Zhou Z."/>
            <person name="Hou R."/>
            <person name="Li X."/>
            <person name="Liu Y."/>
            <person name="Li H."/>
            <person name="Ning X."/>
            <person name="Lin Y."/>
            <person name="Zhao L."/>
            <person name="Xing Q."/>
            <person name="Dou J."/>
            <person name="Li Y."/>
            <person name="Mao J."/>
            <person name="Guo H."/>
            <person name="Dou H."/>
            <person name="Li T."/>
            <person name="Mu C."/>
            <person name="Jiang W."/>
            <person name="Fu Q."/>
            <person name="Fu X."/>
            <person name="Miao Y."/>
            <person name="Liu J."/>
            <person name="Yu Q."/>
            <person name="Li R."/>
            <person name="Liao H."/>
            <person name="Li X."/>
            <person name="Kong Y."/>
            <person name="Jiang Z."/>
            <person name="Chourrout D."/>
            <person name="Li R."/>
            <person name="Bao Z."/>
        </authorList>
    </citation>
    <scope>NUCLEOTIDE SEQUENCE [LARGE SCALE GENOMIC DNA]</scope>
    <source>
        <strain evidence="8 9">PY_sf001</strain>
    </source>
</reference>
<dbReference type="Pfam" id="PF02690">
    <property type="entry name" value="Na_Pi_cotrans"/>
    <property type="match status" value="1"/>
</dbReference>
<dbReference type="NCBIfam" id="TIGR01013">
    <property type="entry name" value="2a58"/>
    <property type="match status" value="1"/>
</dbReference>
<evidence type="ECO:0000256" key="7">
    <source>
        <dbReference type="SAM" id="Phobius"/>
    </source>
</evidence>
<keyword evidence="3" id="KW-1003">Cell membrane</keyword>
<dbReference type="GO" id="GO:0005436">
    <property type="term" value="F:sodium:phosphate symporter activity"/>
    <property type="evidence" value="ECO:0007669"/>
    <property type="project" value="InterPro"/>
</dbReference>
<dbReference type="InterPro" id="IPR003841">
    <property type="entry name" value="Na/Pi_transpt"/>
</dbReference>
<feature type="transmembrane region" description="Helical" evidence="7">
    <location>
        <begin position="176"/>
        <end position="197"/>
    </location>
</feature>
<proteinExistence type="inferred from homology"/>
<accession>A0A210PNB2</accession>
<sequence>MAIPIVMGTNIGTTVTNTIVAMGQTADRNQFRRAFAAATLHDMFNWLCVIILLPVEVISMFEVSNAIIQTFRVTEHNGTINNPVFLNALTDPLTDRIVSLDNTAIKNIAIGEEVANFSIIKEGTTWSDAAVGTLLLVASFLVLCTCLILIVKLLASILKGNIARLTRKLFNAEFEGCMAFLSGLVAIVVGAGLTMLVHSSSVFTSALTPLVGVGVIHIDRMYPLTLGSNIGTTSTSILAAFASSGNFYESIKLALCHLFFKLTGVFLFYIIYPLRKLPINAAKYMGNVTAKYRWFAVAYLILLYFLFPALIFSISLAGVEVFMGIGILFLVFIVIIIVINVLQNKRPKALPPKLQSWDFLPEGMHSLAPYDRAIDRVTSVFVCCCRTH</sequence>
<evidence type="ECO:0000256" key="1">
    <source>
        <dbReference type="ARBA" id="ARBA00004424"/>
    </source>
</evidence>
<comment type="similarity">
    <text evidence="2">Belongs to the SLC34A transporter family.</text>
</comment>
<keyword evidence="9" id="KW-1185">Reference proteome</keyword>
<comment type="caution">
    <text evidence="8">The sequence shown here is derived from an EMBL/GenBank/DDBJ whole genome shotgun (WGS) entry which is preliminary data.</text>
</comment>
<evidence type="ECO:0000256" key="5">
    <source>
        <dbReference type="ARBA" id="ARBA00022989"/>
    </source>
</evidence>
<evidence type="ECO:0000313" key="9">
    <source>
        <dbReference type="Proteomes" id="UP000242188"/>
    </source>
</evidence>
<evidence type="ECO:0000313" key="8">
    <source>
        <dbReference type="EMBL" id="OWF37944.1"/>
    </source>
</evidence>
<evidence type="ECO:0000256" key="4">
    <source>
        <dbReference type="ARBA" id="ARBA00022692"/>
    </source>
</evidence>